<evidence type="ECO:0008006" key="4">
    <source>
        <dbReference type="Google" id="ProtNLM"/>
    </source>
</evidence>
<feature type="signal peptide" evidence="2">
    <location>
        <begin position="1"/>
        <end position="23"/>
    </location>
</feature>
<evidence type="ECO:0000256" key="2">
    <source>
        <dbReference type="SAM" id="SignalP"/>
    </source>
</evidence>
<feature type="compositionally biased region" description="Pro residues" evidence="1">
    <location>
        <begin position="140"/>
        <end position="151"/>
    </location>
</feature>
<feature type="region of interest" description="Disordered" evidence="1">
    <location>
        <begin position="135"/>
        <end position="165"/>
    </location>
</feature>
<dbReference type="EMBL" id="MH908924">
    <property type="protein sequence ID" value="AYM54521.1"/>
    <property type="molecule type" value="Genomic_DNA"/>
</dbReference>
<accession>A0A3S7V0J1</accession>
<dbReference type="AlphaFoldDB" id="A0A3S7V0J1"/>
<keyword evidence="2" id="KW-0732">Signal</keyword>
<sequence length="358" mass="38262">MSRLCTSALLTAALFTAAPLAYAEPEKYVQLEYERHPGAELCPSKDLVELLVANEFLHYDPITTDPYETRRLVLEASKRDGQLVAEAAVYEGDTLLWKRGPFAGPATSCECRERIAELALALSIWLDPPGLKQGESAAPIAPPAPSAPPSAPCRAAPSEVPTKQEKITVERSRPGTHGLALGGVLPELSTRTFNPGSTAGYAEYDPSRPWSASITGGGFFWEPGTIAPTFALGAGYRWQAFSGNVEARVAIPIDAGGFKPGTVGISLLPCVHWRVLFGCVRGSAGLGWITYVYGTFHTLLLGVGGRVGLDLPITEYLSVMATFDMVGSNGIQRNLDDKPRRVPSIVYGYAGLGIAAHF</sequence>
<evidence type="ECO:0000313" key="3">
    <source>
        <dbReference type="EMBL" id="AYM54521.1"/>
    </source>
</evidence>
<protein>
    <recommendedName>
        <fullName evidence="4">Outer membrane protein beta-barrel domain-containing protein</fullName>
    </recommendedName>
</protein>
<feature type="chain" id="PRO_5019065943" description="Outer membrane protein beta-barrel domain-containing protein" evidence="2">
    <location>
        <begin position="24"/>
        <end position="358"/>
    </location>
</feature>
<evidence type="ECO:0000256" key="1">
    <source>
        <dbReference type="SAM" id="MobiDB-lite"/>
    </source>
</evidence>
<organism evidence="3">
    <name type="scientific">Racemicystis crocea</name>
    <dbReference type="NCBI Taxonomy" id="1707966"/>
    <lineage>
        <taxon>Bacteria</taxon>
        <taxon>Pseudomonadati</taxon>
        <taxon>Myxococcota</taxon>
        <taxon>Polyangia</taxon>
        <taxon>Polyangiales</taxon>
        <taxon>Polyangiaceae</taxon>
    </lineage>
</organism>
<reference evidence="3" key="1">
    <citation type="journal article" date="2018" name="J. Ind. Microbiol. Biotechnol.">
        <title>Genome mining reveals uncommon alkylpyrones as type III PKS products from myxobacteria.</title>
        <authorList>
            <person name="Hug J.J."/>
            <person name="Panter F."/>
            <person name="Krug D."/>
            <person name="Muller R."/>
        </authorList>
    </citation>
    <scope>NUCLEOTIDE SEQUENCE</scope>
    <source>
        <strain evidence="3">SBSr021</strain>
    </source>
</reference>
<name>A0A3S7V0J1_9BACT</name>
<proteinExistence type="predicted"/>